<evidence type="ECO:0000259" key="1">
    <source>
        <dbReference type="Pfam" id="PF12705"/>
    </source>
</evidence>
<reference evidence="2 3" key="1">
    <citation type="journal article" date="2016" name="Nat. Commun.">
        <title>Thousands of microbial genomes shed light on interconnected biogeochemical processes in an aquifer system.</title>
        <authorList>
            <person name="Anantharaman K."/>
            <person name="Brown C.T."/>
            <person name="Hug L.A."/>
            <person name="Sharon I."/>
            <person name="Castelle C.J."/>
            <person name="Probst A.J."/>
            <person name="Thomas B.C."/>
            <person name="Singh A."/>
            <person name="Wilkins M.J."/>
            <person name="Karaoz U."/>
            <person name="Brodie E.L."/>
            <person name="Williams K.H."/>
            <person name="Hubbard S.S."/>
            <person name="Banfield J.F."/>
        </authorList>
    </citation>
    <scope>NUCLEOTIDE SEQUENCE [LARGE SCALE GENOMIC DNA]</scope>
</reference>
<dbReference type="Pfam" id="PF12705">
    <property type="entry name" value="PDDEXK_1"/>
    <property type="match status" value="1"/>
</dbReference>
<dbReference type="EMBL" id="MGIR01000009">
    <property type="protein sequence ID" value="OGM90706.1"/>
    <property type="molecule type" value="Genomic_DNA"/>
</dbReference>
<comment type="caution">
    <text evidence="2">The sequence shown here is derived from an EMBL/GenBank/DDBJ whole genome shotgun (WGS) entry which is preliminary data.</text>
</comment>
<dbReference type="Proteomes" id="UP000178946">
    <property type="component" value="Unassembled WGS sequence"/>
</dbReference>
<dbReference type="Gene3D" id="3.90.320.10">
    <property type="match status" value="1"/>
</dbReference>
<evidence type="ECO:0000313" key="3">
    <source>
        <dbReference type="Proteomes" id="UP000178946"/>
    </source>
</evidence>
<dbReference type="STRING" id="1802557.A3A20_02490"/>
<gene>
    <name evidence="2" type="ORF">A3A20_02490</name>
</gene>
<dbReference type="InterPro" id="IPR011604">
    <property type="entry name" value="PDDEXK-like_dom_sf"/>
</dbReference>
<dbReference type="InterPro" id="IPR038726">
    <property type="entry name" value="PDDEXK_AddAB-type"/>
</dbReference>
<name>A0A1F8DQK8_9BACT</name>
<evidence type="ECO:0000313" key="2">
    <source>
        <dbReference type="EMBL" id="OGM90706.1"/>
    </source>
</evidence>
<accession>A0A1F8DQK8</accession>
<sequence>MAEKKLKLSPSGLKLFWDCRLCFWLDKKNGIKRPTGPMASVAIGLDSKLKNYINRYRQEGKQPPLLEEYLKKYHAKMVPKFMSYLKLETDSAIFSGKLDDCLILEGNLYAPLDHKTRASFTDNVHETYQLQMDAYDWLLQVNGYPTAAKAYLAYYAPMDGELHNGFPFGVDFKELKTSAERVEKMLTEALEILASDEPPEAASHCSFCQYRKLEY</sequence>
<feature type="domain" description="PD-(D/E)XK endonuclease-like" evidence="1">
    <location>
        <begin position="64"/>
        <end position="212"/>
    </location>
</feature>
<proteinExistence type="predicted"/>
<dbReference type="AlphaFoldDB" id="A0A1F8DQK8"/>
<organism evidence="2 3">
    <name type="scientific">Candidatus Wolfebacteria bacterium RIFCSPLOWO2_01_FULL_45_19</name>
    <dbReference type="NCBI Taxonomy" id="1802557"/>
    <lineage>
        <taxon>Bacteria</taxon>
        <taxon>Candidatus Wolfeibacteriota</taxon>
    </lineage>
</organism>
<protein>
    <recommendedName>
        <fullName evidence="1">PD-(D/E)XK endonuclease-like domain-containing protein</fullName>
    </recommendedName>
</protein>